<evidence type="ECO:0000259" key="6">
    <source>
        <dbReference type="PROSITE" id="PS50106"/>
    </source>
</evidence>
<dbReference type="InterPro" id="IPR043504">
    <property type="entry name" value="Peptidase_S1_PA_chymotrypsin"/>
</dbReference>
<feature type="transmembrane region" description="Helical" evidence="5">
    <location>
        <begin position="21"/>
        <end position="50"/>
    </location>
</feature>
<dbReference type="EMBL" id="LILD01000010">
    <property type="protein sequence ID" value="KOO36524.1"/>
    <property type="molecule type" value="Genomic_DNA"/>
</dbReference>
<keyword evidence="2 7" id="KW-0645">Protease</keyword>
<evidence type="ECO:0000256" key="4">
    <source>
        <dbReference type="ARBA" id="ARBA00022825"/>
    </source>
</evidence>
<comment type="caution">
    <text evidence="7">The sequence shown here is derived from an EMBL/GenBank/DDBJ whole genome shotgun (WGS) entry which is preliminary data.</text>
</comment>
<dbReference type="PATRIC" id="fig|136160.3.peg.3595"/>
<dbReference type="SMART" id="SM00228">
    <property type="entry name" value="PDZ"/>
    <property type="match status" value="1"/>
</dbReference>
<dbReference type="InterPro" id="IPR036034">
    <property type="entry name" value="PDZ_sf"/>
</dbReference>
<dbReference type="GO" id="GO:0006508">
    <property type="term" value="P:proteolysis"/>
    <property type="evidence" value="ECO:0007669"/>
    <property type="project" value="UniProtKB-KW"/>
</dbReference>
<keyword evidence="4" id="KW-0720">Serine protease</keyword>
<evidence type="ECO:0000256" key="3">
    <source>
        <dbReference type="ARBA" id="ARBA00022801"/>
    </source>
</evidence>
<comment type="similarity">
    <text evidence="1">Belongs to the peptidase S1C family.</text>
</comment>
<dbReference type="PROSITE" id="PS50106">
    <property type="entry name" value="PDZ"/>
    <property type="match status" value="1"/>
</dbReference>
<feature type="domain" description="PDZ" evidence="6">
    <location>
        <begin position="332"/>
        <end position="365"/>
    </location>
</feature>
<organism evidence="7">
    <name type="scientific">Halalkalibacterium halodurans</name>
    <name type="common">Bacillus halodurans</name>
    <dbReference type="NCBI Taxonomy" id="86665"/>
    <lineage>
        <taxon>Bacteria</taxon>
        <taxon>Bacillati</taxon>
        <taxon>Bacillota</taxon>
        <taxon>Bacilli</taxon>
        <taxon>Bacillales</taxon>
        <taxon>Bacillaceae</taxon>
        <taxon>Halalkalibacterium (ex Joshi et al. 2022)</taxon>
    </lineage>
</organism>
<dbReference type="GeneID" id="87599603"/>
<dbReference type="PRINTS" id="PR00834">
    <property type="entry name" value="PROTEASES2C"/>
</dbReference>
<reference evidence="7" key="1">
    <citation type="submission" date="2015-08" db="EMBL/GenBank/DDBJ databases">
        <title>Complete DNA Sequence of Pseudomonas syringae pv. actinidiae, the Causal Agent of Kiwifruit Canker Disease.</title>
        <authorList>
            <person name="Rikkerink E.H.A."/>
            <person name="Fineran P.C."/>
        </authorList>
    </citation>
    <scope>NUCLEOTIDE SEQUENCE</scope>
    <source>
        <strain evidence="7">DSM 13666</strain>
    </source>
</reference>
<evidence type="ECO:0000256" key="2">
    <source>
        <dbReference type="ARBA" id="ARBA00022670"/>
    </source>
</evidence>
<dbReference type="InterPro" id="IPR009003">
    <property type="entry name" value="Peptidase_S1_PA"/>
</dbReference>
<proteinExistence type="inferred from homology"/>
<dbReference type="SUPFAM" id="SSF50156">
    <property type="entry name" value="PDZ domain-like"/>
    <property type="match status" value="1"/>
</dbReference>
<dbReference type="CDD" id="cd06781">
    <property type="entry name" value="cpPDZ_BsHtra-like"/>
    <property type="match status" value="1"/>
</dbReference>
<dbReference type="Pfam" id="PF13365">
    <property type="entry name" value="Trypsin_2"/>
    <property type="match status" value="1"/>
</dbReference>
<dbReference type="Gene3D" id="2.30.42.10">
    <property type="match status" value="1"/>
</dbReference>
<dbReference type="SUPFAM" id="SSF50494">
    <property type="entry name" value="Trypsin-like serine proteases"/>
    <property type="match status" value="1"/>
</dbReference>
<dbReference type="AlphaFoldDB" id="A0A0M0KCL4"/>
<dbReference type="Pfam" id="PF13180">
    <property type="entry name" value="PDZ_2"/>
    <property type="match status" value="1"/>
</dbReference>
<dbReference type="PANTHER" id="PTHR22939">
    <property type="entry name" value="SERINE PROTEASE FAMILY S1C HTRA-RELATED"/>
    <property type="match status" value="1"/>
</dbReference>
<evidence type="ECO:0000256" key="1">
    <source>
        <dbReference type="ARBA" id="ARBA00010541"/>
    </source>
</evidence>
<protein>
    <submittedName>
        <fullName evidence="7">Serine protease</fullName>
    </submittedName>
</protein>
<dbReference type="Gene3D" id="2.40.10.10">
    <property type="entry name" value="Trypsin-like serine proteases"/>
    <property type="match status" value="2"/>
</dbReference>
<accession>A0A4Y7WNP7</accession>
<gene>
    <name evidence="7" type="ORF">AMD02_18190</name>
</gene>
<evidence type="ECO:0000256" key="5">
    <source>
        <dbReference type="SAM" id="Phobius"/>
    </source>
</evidence>
<dbReference type="RefSeq" id="WP_053432375.1">
    <property type="nucleotide sequence ID" value="NZ_CP040441.1"/>
</dbReference>
<name>A0A0M0KCL4_ALKHA</name>
<keyword evidence="5" id="KW-0812">Transmembrane</keyword>
<keyword evidence="5" id="KW-0472">Membrane</keyword>
<sequence>MGYYDEHVSNRNEKQKGARRGIGISAFIGAILGALLVLFSVPALSGLGWLPYEIDSGAPTEETGQLTEAPNDIETVNYAVNSDVSQAVEKVSDAVVGIVSMTNGSMFSSSEEEEGTGSGVIYKKEGDRAFIVTNEHVISGANQVEVVLTDGSRLPAEVLGSDVFTDLAVLEIDGSDVETVAEFGNSDLLSPGEPAIAIGNPLGLRFSSSVTLGIISATERSIPIDLTGNGQIDWQAEVLQTDAAINPGNSGGALVNIQGQVIGINSMKIAQSAVEGIGFAIPSNLAIPVIEDLEFYGEVQRPQMGVAFRSLSEIPSFHWEETLKLPEDVKGGVVITDVVPMSPAETAGLRQYDVIVELNGEDINDGHELRKFLYTELNIGDEVEVTYYREGKKETTTLTLVEQQSS</sequence>
<accession>A0A0M0KCL4</accession>
<dbReference type="InterPro" id="IPR001478">
    <property type="entry name" value="PDZ"/>
</dbReference>
<keyword evidence="3" id="KW-0378">Hydrolase</keyword>
<dbReference type="GO" id="GO:0004252">
    <property type="term" value="F:serine-type endopeptidase activity"/>
    <property type="evidence" value="ECO:0007669"/>
    <property type="project" value="InterPro"/>
</dbReference>
<keyword evidence="5" id="KW-1133">Transmembrane helix</keyword>
<dbReference type="PANTHER" id="PTHR22939:SF129">
    <property type="entry name" value="SERINE PROTEASE HTRA2, MITOCHONDRIAL"/>
    <property type="match status" value="1"/>
</dbReference>
<dbReference type="InterPro" id="IPR001940">
    <property type="entry name" value="Peptidase_S1C"/>
</dbReference>
<evidence type="ECO:0000313" key="7">
    <source>
        <dbReference type="EMBL" id="KOO36524.1"/>
    </source>
</evidence>